<organism evidence="2 3">
    <name type="scientific">Clostridium lapidicellarium</name>
    <dbReference type="NCBI Taxonomy" id="3240931"/>
    <lineage>
        <taxon>Bacteria</taxon>
        <taxon>Bacillati</taxon>
        <taxon>Bacillota</taxon>
        <taxon>Clostridia</taxon>
        <taxon>Eubacteriales</taxon>
        <taxon>Clostridiaceae</taxon>
        <taxon>Clostridium</taxon>
    </lineage>
</organism>
<comment type="caution">
    <text evidence="2">The sequence shown here is derived from an EMBL/GenBank/DDBJ whole genome shotgun (WGS) entry which is preliminary data.</text>
</comment>
<evidence type="ECO:0000313" key="2">
    <source>
        <dbReference type="EMBL" id="MEY8762461.1"/>
    </source>
</evidence>
<gene>
    <name evidence="2" type="ORF">AB8S09_02190</name>
</gene>
<accession>A0ABV4DT90</accession>
<keyword evidence="3" id="KW-1185">Reference proteome</keyword>
<dbReference type="RefSeq" id="WP_369868394.1">
    <property type="nucleotide sequence ID" value="NZ_JBGFFE010000002.1"/>
</dbReference>
<evidence type="ECO:0000313" key="3">
    <source>
        <dbReference type="Proteomes" id="UP001565220"/>
    </source>
</evidence>
<evidence type="ECO:0000256" key="1">
    <source>
        <dbReference type="SAM" id="Coils"/>
    </source>
</evidence>
<keyword evidence="1" id="KW-0175">Coiled coil</keyword>
<reference evidence="2 3" key="1">
    <citation type="submission" date="2024-08" db="EMBL/GenBank/DDBJ databases">
        <title>Clostridium lapicellarii sp. nov., and Clostridium renhuaiense sp. nov., two species isolated from the mud in a fermentation cellar used for producing sauce-flavour Chinese liquors.</title>
        <authorList>
            <person name="Yang F."/>
            <person name="Wang H."/>
            <person name="Chen L.Q."/>
            <person name="Zhou N."/>
            <person name="Lu J.J."/>
            <person name="Pu X.X."/>
            <person name="Wan B."/>
            <person name="Wang L."/>
            <person name="Liu S.J."/>
        </authorList>
    </citation>
    <scope>NUCLEOTIDE SEQUENCE [LARGE SCALE GENOMIC DNA]</scope>
    <source>
        <strain evidence="2 3">MT-113</strain>
    </source>
</reference>
<dbReference type="EMBL" id="JBGFFE010000002">
    <property type="protein sequence ID" value="MEY8762461.1"/>
    <property type="molecule type" value="Genomic_DNA"/>
</dbReference>
<proteinExistence type="predicted"/>
<name>A0ABV4DT90_9CLOT</name>
<dbReference type="Proteomes" id="UP001565220">
    <property type="component" value="Unassembled WGS sequence"/>
</dbReference>
<protein>
    <submittedName>
        <fullName evidence="2">Uncharacterized protein</fullName>
    </submittedName>
</protein>
<sequence length="279" mass="34652">MITIEEYIARRKKEDKINEFDINVRIENIRTCVNYVFEYFNNYLNISEAEEKTALKDEKLDKYRRQLKDYDQEVREWLVGIYAEYGKVMNRNIGNMLKQDTFFFLYNSDKEFRSLSYDCYSKLIKRFPFLKDQTEMLFLFIKEYHRVMSEPDEEFENLFISEEIDDWIKQTWLKHQVNVLVFTYNWAYYFYENEDLWPSTHRRKSQYNFRKYDYDIKQKSNLFNLDSLYRKMPKKSFTRGRKQEFEILMMYHWLHSLEGDDEGYWQEYLEKTLPSLNKG</sequence>
<feature type="coiled-coil region" evidence="1">
    <location>
        <begin position="46"/>
        <end position="73"/>
    </location>
</feature>